<protein>
    <submittedName>
        <fullName evidence="1">Uncharacterized protein</fullName>
    </submittedName>
</protein>
<accession>A0AAD9UK98</accession>
<reference evidence="1" key="1">
    <citation type="journal article" date="2023" name="Mol. Biol. Evol.">
        <title>Third-Generation Sequencing Reveals the Adaptive Role of the Epigenome in Three Deep-Sea Polychaetes.</title>
        <authorList>
            <person name="Perez M."/>
            <person name="Aroh O."/>
            <person name="Sun Y."/>
            <person name="Lan Y."/>
            <person name="Juniper S.K."/>
            <person name="Young C.R."/>
            <person name="Angers B."/>
            <person name="Qian P.Y."/>
        </authorList>
    </citation>
    <scope>NUCLEOTIDE SEQUENCE</scope>
    <source>
        <strain evidence="1">R07B-5</strain>
    </source>
</reference>
<keyword evidence="2" id="KW-1185">Reference proteome</keyword>
<evidence type="ECO:0000313" key="1">
    <source>
        <dbReference type="EMBL" id="KAK2192370.1"/>
    </source>
</evidence>
<evidence type="ECO:0000313" key="2">
    <source>
        <dbReference type="Proteomes" id="UP001209878"/>
    </source>
</evidence>
<dbReference type="Proteomes" id="UP001209878">
    <property type="component" value="Unassembled WGS sequence"/>
</dbReference>
<organism evidence="1 2">
    <name type="scientific">Ridgeia piscesae</name>
    <name type="common">Tubeworm</name>
    <dbReference type="NCBI Taxonomy" id="27915"/>
    <lineage>
        <taxon>Eukaryota</taxon>
        <taxon>Metazoa</taxon>
        <taxon>Spiralia</taxon>
        <taxon>Lophotrochozoa</taxon>
        <taxon>Annelida</taxon>
        <taxon>Polychaeta</taxon>
        <taxon>Sedentaria</taxon>
        <taxon>Canalipalpata</taxon>
        <taxon>Sabellida</taxon>
        <taxon>Siboglinidae</taxon>
        <taxon>Ridgeia</taxon>
    </lineage>
</organism>
<dbReference type="EMBL" id="JAODUO010000032">
    <property type="protein sequence ID" value="KAK2192370.1"/>
    <property type="molecule type" value="Genomic_DNA"/>
</dbReference>
<proteinExistence type="predicted"/>
<gene>
    <name evidence="1" type="ORF">NP493_32g04005</name>
</gene>
<sequence length="145" mass="15737">MSKDKTMCHRQKGESCSKNDQCQPPLKCINETCNCPSNTSYVTTKGRLGMKSVSRCIPNGVPALKANETCKIDNDLCDNKLRCVRCAGKGDSRTLCLSDLTRSGDDELGQENFKEMSASGADQVTMTARVVGYISLLATVVVMLC</sequence>
<dbReference type="AlphaFoldDB" id="A0AAD9UK98"/>
<name>A0AAD9UK98_RIDPI</name>
<comment type="caution">
    <text evidence="1">The sequence shown here is derived from an EMBL/GenBank/DDBJ whole genome shotgun (WGS) entry which is preliminary data.</text>
</comment>